<dbReference type="Proteomes" id="UP000292507">
    <property type="component" value="Unassembled WGS sequence"/>
</dbReference>
<keyword evidence="1" id="KW-1133">Transmembrane helix</keyword>
<keyword evidence="1" id="KW-0812">Transmembrane</keyword>
<sequence>MGMGGAGGRDAERRRRLIASLVVLAMVLAAGATVLSIALG</sequence>
<name>A0A4Q7Y245_9ACTN</name>
<protein>
    <submittedName>
        <fullName evidence="2">Uncharacterized protein</fullName>
    </submittedName>
</protein>
<keyword evidence="1" id="KW-0472">Membrane</keyword>
<dbReference type="EMBL" id="SHKV01000001">
    <property type="protein sequence ID" value="RZU30578.1"/>
    <property type="molecule type" value="Genomic_DNA"/>
</dbReference>
<evidence type="ECO:0000313" key="3">
    <source>
        <dbReference type="Proteomes" id="UP000292507"/>
    </source>
</evidence>
<comment type="caution">
    <text evidence="2">The sequence shown here is derived from an EMBL/GenBank/DDBJ whole genome shotgun (WGS) entry which is preliminary data.</text>
</comment>
<reference evidence="2 3" key="1">
    <citation type="submission" date="2019-02" db="EMBL/GenBank/DDBJ databases">
        <title>Sequencing the genomes of 1000 actinobacteria strains.</title>
        <authorList>
            <person name="Klenk H.-P."/>
        </authorList>
    </citation>
    <scope>NUCLEOTIDE SEQUENCE [LARGE SCALE GENOMIC DNA]</scope>
    <source>
        <strain evidence="2 3">DSM 44509</strain>
    </source>
</reference>
<feature type="transmembrane region" description="Helical" evidence="1">
    <location>
        <begin position="17"/>
        <end position="39"/>
    </location>
</feature>
<proteinExistence type="predicted"/>
<organism evidence="2 3">
    <name type="scientific">Blastococcus saxobsidens</name>
    <dbReference type="NCBI Taxonomy" id="138336"/>
    <lineage>
        <taxon>Bacteria</taxon>
        <taxon>Bacillati</taxon>
        <taxon>Actinomycetota</taxon>
        <taxon>Actinomycetes</taxon>
        <taxon>Geodermatophilales</taxon>
        <taxon>Geodermatophilaceae</taxon>
        <taxon>Blastococcus</taxon>
    </lineage>
</organism>
<keyword evidence="3" id="KW-1185">Reference proteome</keyword>
<evidence type="ECO:0000313" key="2">
    <source>
        <dbReference type="EMBL" id="RZU30578.1"/>
    </source>
</evidence>
<gene>
    <name evidence="2" type="ORF">BKA19_0198</name>
</gene>
<evidence type="ECO:0000256" key="1">
    <source>
        <dbReference type="SAM" id="Phobius"/>
    </source>
</evidence>
<dbReference type="AlphaFoldDB" id="A0A4Q7Y245"/>
<accession>A0A4Q7Y245</accession>